<dbReference type="Proteomes" id="UP000186868">
    <property type="component" value="Unassembled WGS sequence"/>
</dbReference>
<dbReference type="EMBL" id="MRCB01000012">
    <property type="protein sequence ID" value="OKH22735.1"/>
    <property type="molecule type" value="Genomic_DNA"/>
</dbReference>
<dbReference type="GO" id="GO:0000287">
    <property type="term" value="F:magnesium ion binding"/>
    <property type="evidence" value="ECO:0007669"/>
    <property type="project" value="TreeGrafter"/>
</dbReference>
<dbReference type="PANTHER" id="PTHR10000">
    <property type="entry name" value="PHOSPHOSERINE PHOSPHATASE"/>
    <property type="match status" value="1"/>
</dbReference>
<keyword evidence="2" id="KW-1185">Reference proteome</keyword>
<dbReference type="Pfam" id="PF08282">
    <property type="entry name" value="Hydrolase_3"/>
    <property type="match status" value="2"/>
</dbReference>
<dbReference type="InterPro" id="IPR006379">
    <property type="entry name" value="HAD-SF_hydro_IIB"/>
</dbReference>
<organism evidence="1 2">
    <name type="scientific">Hydrococcus rivularis NIES-593</name>
    <dbReference type="NCBI Taxonomy" id="1921803"/>
    <lineage>
        <taxon>Bacteria</taxon>
        <taxon>Bacillati</taxon>
        <taxon>Cyanobacteriota</taxon>
        <taxon>Cyanophyceae</taxon>
        <taxon>Pleurocapsales</taxon>
        <taxon>Hydrococcaceae</taxon>
        <taxon>Hydrococcus</taxon>
    </lineage>
</organism>
<dbReference type="InterPro" id="IPR023214">
    <property type="entry name" value="HAD_sf"/>
</dbReference>
<dbReference type="NCBIfam" id="TIGR01484">
    <property type="entry name" value="HAD-SF-IIB"/>
    <property type="match status" value="1"/>
</dbReference>
<dbReference type="OrthoDB" id="9768060at2"/>
<dbReference type="STRING" id="1921803.NIES593_11425"/>
<dbReference type="PANTHER" id="PTHR10000:SF8">
    <property type="entry name" value="HAD SUPERFAMILY HYDROLASE-LIKE, TYPE 3"/>
    <property type="match status" value="1"/>
</dbReference>
<protein>
    <submittedName>
        <fullName evidence="1">Haloacid dehalogenase</fullName>
    </submittedName>
</protein>
<dbReference type="RefSeq" id="WP_073599704.1">
    <property type="nucleotide sequence ID" value="NZ_MRCB01000012.1"/>
</dbReference>
<reference evidence="1 2" key="1">
    <citation type="submission" date="2016-11" db="EMBL/GenBank/DDBJ databases">
        <title>Draft Genome Sequences of Nine Cyanobacterial Strains from Diverse Habitats.</title>
        <authorList>
            <person name="Zhu T."/>
            <person name="Hou S."/>
            <person name="Lu X."/>
            <person name="Hess W.R."/>
        </authorList>
    </citation>
    <scope>NUCLEOTIDE SEQUENCE [LARGE SCALE GENOMIC DNA]</scope>
    <source>
        <strain evidence="1 2">NIES-593</strain>
    </source>
</reference>
<dbReference type="SUPFAM" id="SSF56784">
    <property type="entry name" value="HAD-like"/>
    <property type="match status" value="1"/>
</dbReference>
<proteinExistence type="predicted"/>
<dbReference type="Gene3D" id="3.40.50.1000">
    <property type="entry name" value="HAD superfamily/HAD-like"/>
    <property type="match status" value="1"/>
</dbReference>
<dbReference type="GO" id="GO:0005829">
    <property type="term" value="C:cytosol"/>
    <property type="evidence" value="ECO:0007669"/>
    <property type="project" value="TreeGrafter"/>
</dbReference>
<gene>
    <name evidence="1" type="ORF">NIES593_11425</name>
</gene>
<dbReference type="InterPro" id="IPR036412">
    <property type="entry name" value="HAD-like_sf"/>
</dbReference>
<evidence type="ECO:0000313" key="1">
    <source>
        <dbReference type="EMBL" id="OKH22735.1"/>
    </source>
</evidence>
<dbReference type="Gene3D" id="3.90.1070.10">
    <property type="match status" value="1"/>
</dbReference>
<sequence>MHFLALATDYDGTLAADGRVTEATVAALERLRESGRKLILVTGRQLDDLCRVFPNVDLFESVVAENGALLYFPATKEEQLLGDRPPEAFIEKLRSLDVRPLSVGKVIVATWEPNETTVLAAIRDLGLEWQIIFNKGAVMSLPSGIDKATGLNAALNRMGLSADNVIAVGDAENDLSFLKLCGFSVAVANALPMVKQAADWVTQGSTGEGIIELIERLLAR</sequence>
<accession>A0A1U7HGQ4</accession>
<dbReference type="AlphaFoldDB" id="A0A1U7HGQ4"/>
<dbReference type="GO" id="GO:0016791">
    <property type="term" value="F:phosphatase activity"/>
    <property type="evidence" value="ECO:0007669"/>
    <property type="project" value="TreeGrafter"/>
</dbReference>
<comment type="caution">
    <text evidence="1">The sequence shown here is derived from an EMBL/GenBank/DDBJ whole genome shotgun (WGS) entry which is preliminary data.</text>
</comment>
<evidence type="ECO:0000313" key="2">
    <source>
        <dbReference type="Proteomes" id="UP000186868"/>
    </source>
</evidence>
<name>A0A1U7HGQ4_9CYAN</name>